<name>A0A2S8F4N1_9BACT</name>
<evidence type="ECO:0000313" key="3">
    <source>
        <dbReference type="Proteomes" id="UP000239388"/>
    </source>
</evidence>
<dbReference type="Proteomes" id="UP000239388">
    <property type="component" value="Unassembled WGS sequence"/>
</dbReference>
<reference evidence="2 3" key="1">
    <citation type="submission" date="2018-02" db="EMBL/GenBank/DDBJ databases">
        <title>Comparative genomes isolates from brazilian mangrove.</title>
        <authorList>
            <person name="Araujo J.E."/>
            <person name="Taketani R.G."/>
            <person name="Silva M.C.P."/>
            <person name="Loureco M.V."/>
            <person name="Andreote F.D."/>
        </authorList>
    </citation>
    <scope>NUCLEOTIDE SEQUENCE [LARGE SCALE GENOMIC DNA]</scope>
    <source>
        <strain evidence="2 3">NAP PRIS-MGV</strain>
    </source>
</reference>
<dbReference type="PANTHER" id="PTHR30296">
    <property type="entry name" value="UNCHARACTERIZED PROTEIN YKGE"/>
    <property type="match status" value="1"/>
</dbReference>
<dbReference type="Pfam" id="PF02754">
    <property type="entry name" value="CCG"/>
    <property type="match status" value="2"/>
</dbReference>
<dbReference type="OrthoDB" id="9770306at2"/>
<feature type="domain" description="Cysteine-rich" evidence="1">
    <location>
        <begin position="128"/>
        <end position="222"/>
    </location>
</feature>
<organism evidence="2 3">
    <name type="scientific">Blastopirellula marina</name>
    <dbReference type="NCBI Taxonomy" id="124"/>
    <lineage>
        <taxon>Bacteria</taxon>
        <taxon>Pseudomonadati</taxon>
        <taxon>Planctomycetota</taxon>
        <taxon>Planctomycetia</taxon>
        <taxon>Pirellulales</taxon>
        <taxon>Pirellulaceae</taxon>
        <taxon>Blastopirellula</taxon>
    </lineage>
</organism>
<feature type="domain" description="Cysteine-rich" evidence="1">
    <location>
        <begin position="3"/>
        <end position="83"/>
    </location>
</feature>
<comment type="caution">
    <text evidence="2">The sequence shown here is derived from an EMBL/GenBank/DDBJ whole genome shotgun (WGS) entry which is preliminary data.</text>
</comment>
<accession>A0A2S8F4N1</accession>
<dbReference type="EMBL" id="PUIB01000028">
    <property type="protein sequence ID" value="PQO27119.1"/>
    <property type="molecule type" value="Genomic_DNA"/>
</dbReference>
<dbReference type="AlphaFoldDB" id="A0A2S8F4N1"/>
<protein>
    <submittedName>
        <fullName evidence="2">Fe-S oxidoreductase</fullName>
    </submittedName>
</protein>
<proteinExistence type="predicted"/>
<gene>
    <name evidence="2" type="ORF">C5Y98_28120</name>
</gene>
<sequence length="249" mass="27614">MRVALFVPCYVDQLYPRVGMATLDLLERLGCDVDFPQAQTCCGQPMLNSGCDTDAAPLAQRFLEIFADYDAIVAPSGSCVSMVKNHYGHIVHDDPRYEAVRTKIYELCEFLVDVLKIDSLPGRFPYVVGLHSSCHGLRELRLASDSERNTCEFNKPRQLLEMIEGVTLADLKRKDECCGFGGTFAVSEEAVSCTMGRDRIADHLQAGTQVLTAGDMSCLMHLAGLIQRDKHPIRVMHIAEILAGYEVPQ</sequence>
<dbReference type="PANTHER" id="PTHR30296:SF0">
    <property type="entry name" value="LACTATE UTILIZATION PROTEIN A"/>
    <property type="match status" value="1"/>
</dbReference>
<evidence type="ECO:0000313" key="2">
    <source>
        <dbReference type="EMBL" id="PQO27119.1"/>
    </source>
</evidence>
<dbReference type="InterPro" id="IPR004017">
    <property type="entry name" value="Cys_rich_dom"/>
</dbReference>
<evidence type="ECO:0000259" key="1">
    <source>
        <dbReference type="Pfam" id="PF02754"/>
    </source>
</evidence>
<dbReference type="GO" id="GO:0005829">
    <property type="term" value="C:cytosol"/>
    <property type="evidence" value="ECO:0007669"/>
    <property type="project" value="TreeGrafter"/>
</dbReference>
<dbReference type="GO" id="GO:0016491">
    <property type="term" value="F:oxidoreductase activity"/>
    <property type="evidence" value="ECO:0007669"/>
    <property type="project" value="UniProtKB-ARBA"/>
</dbReference>
<dbReference type="RefSeq" id="WP_105359699.1">
    <property type="nucleotide sequence ID" value="NZ_PUIB01000028.1"/>
</dbReference>